<dbReference type="Gene3D" id="3.20.20.80">
    <property type="entry name" value="Glycosidases"/>
    <property type="match status" value="1"/>
</dbReference>
<dbReference type="Proteomes" id="UP001215598">
    <property type="component" value="Unassembled WGS sequence"/>
</dbReference>
<dbReference type="InterPro" id="IPR008979">
    <property type="entry name" value="Galactose-bd-like_sf"/>
</dbReference>
<sequence length="902" mass="100340">MSRIHNLELNTNWSWKQREPAVESVLDEVDGWKPAQAYPSEIHVELLKSGAIPDPYLGFNENKVQWISKAEWLYKCTFDFTADAVDDHALLEFLGLDTICDVYLNGAKILAADNMFQTHVVPLELSSLKQQNTLLLHFKSALLLAKELEAQMGVVRAGSTNLGDPSRVYVRKAQYDWRWDWGPELMTCGPYRPITLKTYTVRIKDVQTHALLSDANAPSLTVDVTLDGSPPAGSSLRITLASLDGKVLRTADVSASTSVIGGAVSWDLSGVVEPWWPVGYGAQALYNVSVSLVSIPASSSSQPPSDAEAILDEKTTRIGFRRVALVQEPLAEADQYGTGTTFLFEVNGVRMFMGGSNWVPADNLLTTISPERYRAWLTLLRDGNQNMVRLWGGGVYEPDVFYDTCDELGILVWQDFQFACGVYPAHDAFVASGRKEAEDNVRRLRHHPSLALFCGNNEDYQLILQWGDVKDFPAIKIYEEVLPEVVSALTGPHAPVPYHRGSPYGGKGWDTADPTVGDVHQWNVWGGKEFPWQDYVKLGGRFVSEFGIPSHPEMKTIEYWMDGAGAEARHAQSALMAQHCRAGSFERRLAILMNEGFRVTEDLETYVYNTRLMAAEAVGYAYQVWRRKWGGRGKEYTAGVLVWQLNDCWPVTSWAIADYFLRPKPIYFTIKRQLETYSVGIMRTVIKNRANDRPPQYYEYGNFQSYGATLEIWGTNSSLAPRAATLELHCVDLKSRWTHTETHAVTLLPNQATELLALPCPGPPQDVAAAPPTGDAQFTSTHSVVVGARLLDGETGKVLARYADWPQPYRFIEPALLSQPGLDVKIDRATGEVRVSAERPVKGLWLSATSDDGKEGKEEAKWSDNALDVMPGDPQVVFVKGLGEREVGVGASWLGREKVQPL</sequence>
<dbReference type="SUPFAM" id="SSF51445">
    <property type="entry name" value="(Trans)glycosidases"/>
    <property type="match status" value="1"/>
</dbReference>
<dbReference type="FunFam" id="3.20.20.80:FF:000050">
    <property type="entry name" value="Beta-mannosidase B"/>
    <property type="match status" value="1"/>
</dbReference>
<feature type="domain" description="Beta-mannosidase Ig-fold" evidence="7">
    <location>
        <begin position="817"/>
        <end position="881"/>
    </location>
</feature>
<accession>A0AAD7I3L1</accession>
<gene>
    <name evidence="10" type="ORF">B0H16DRAFT_1426771</name>
</gene>
<dbReference type="InterPro" id="IPR041625">
    <property type="entry name" value="Beta-mannosidase_Ig"/>
</dbReference>
<dbReference type="Gene3D" id="2.60.120.260">
    <property type="entry name" value="Galactose-binding domain-like"/>
    <property type="match status" value="1"/>
</dbReference>
<keyword evidence="5" id="KW-0325">Glycoprotein</keyword>
<evidence type="ECO:0000256" key="6">
    <source>
        <dbReference type="ARBA" id="ARBA00023295"/>
    </source>
</evidence>
<evidence type="ECO:0000259" key="8">
    <source>
        <dbReference type="Pfam" id="PF17786"/>
    </source>
</evidence>
<reference evidence="10" key="1">
    <citation type="submission" date="2023-03" db="EMBL/GenBank/DDBJ databases">
        <title>Massive genome expansion in bonnet fungi (Mycena s.s.) driven by repeated elements and novel gene families across ecological guilds.</title>
        <authorList>
            <consortium name="Lawrence Berkeley National Laboratory"/>
            <person name="Harder C.B."/>
            <person name="Miyauchi S."/>
            <person name="Viragh M."/>
            <person name="Kuo A."/>
            <person name="Thoen E."/>
            <person name="Andreopoulos B."/>
            <person name="Lu D."/>
            <person name="Skrede I."/>
            <person name="Drula E."/>
            <person name="Henrissat B."/>
            <person name="Morin E."/>
            <person name="Kohler A."/>
            <person name="Barry K."/>
            <person name="LaButti K."/>
            <person name="Morin E."/>
            <person name="Salamov A."/>
            <person name="Lipzen A."/>
            <person name="Mereny Z."/>
            <person name="Hegedus B."/>
            <person name="Baldrian P."/>
            <person name="Stursova M."/>
            <person name="Weitz H."/>
            <person name="Taylor A."/>
            <person name="Grigoriev I.V."/>
            <person name="Nagy L.G."/>
            <person name="Martin F."/>
            <person name="Kauserud H."/>
        </authorList>
    </citation>
    <scope>NUCLEOTIDE SEQUENCE</scope>
    <source>
        <strain evidence="10">CBHHK182m</strain>
    </source>
</reference>
<evidence type="ECO:0000259" key="7">
    <source>
        <dbReference type="Pfam" id="PF17753"/>
    </source>
</evidence>
<dbReference type="InterPro" id="IPR054593">
    <property type="entry name" value="Beta-mannosidase-like_N2"/>
</dbReference>
<keyword evidence="11" id="KW-1185">Reference proteome</keyword>
<dbReference type="PANTHER" id="PTHR43730">
    <property type="entry name" value="BETA-MANNOSIDASE"/>
    <property type="match status" value="1"/>
</dbReference>
<name>A0AAD7I3L1_9AGAR</name>
<evidence type="ECO:0000259" key="9">
    <source>
        <dbReference type="Pfam" id="PF22666"/>
    </source>
</evidence>
<dbReference type="Pfam" id="PF17753">
    <property type="entry name" value="Ig_mannosidase"/>
    <property type="match status" value="1"/>
</dbReference>
<proteinExistence type="predicted"/>
<dbReference type="Pfam" id="PF17786">
    <property type="entry name" value="Mannosidase_ig"/>
    <property type="match status" value="1"/>
</dbReference>
<comment type="pathway">
    <text evidence="2">Glycan metabolism; N-glycan degradation.</text>
</comment>
<dbReference type="InterPro" id="IPR041447">
    <property type="entry name" value="Mannosidase_ig"/>
</dbReference>
<dbReference type="InterPro" id="IPR013783">
    <property type="entry name" value="Ig-like_fold"/>
</dbReference>
<dbReference type="InterPro" id="IPR050887">
    <property type="entry name" value="Beta-mannosidase_GH2"/>
</dbReference>
<dbReference type="GO" id="GO:0006516">
    <property type="term" value="P:glycoprotein catabolic process"/>
    <property type="evidence" value="ECO:0007669"/>
    <property type="project" value="TreeGrafter"/>
</dbReference>
<dbReference type="Pfam" id="PF22666">
    <property type="entry name" value="Glyco_hydro_2_N2"/>
    <property type="match status" value="1"/>
</dbReference>
<dbReference type="Gene3D" id="2.60.40.10">
    <property type="entry name" value="Immunoglobulins"/>
    <property type="match status" value="1"/>
</dbReference>
<dbReference type="SUPFAM" id="SSF49303">
    <property type="entry name" value="beta-Galactosidase/glucuronidase domain"/>
    <property type="match status" value="2"/>
</dbReference>
<protein>
    <recommendedName>
        <fullName evidence="3">beta-mannosidase</fullName>
        <ecNumber evidence="3">3.2.1.25</ecNumber>
    </recommendedName>
</protein>
<evidence type="ECO:0000256" key="5">
    <source>
        <dbReference type="ARBA" id="ARBA00023180"/>
    </source>
</evidence>
<keyword evidence="4 10" id="KW-0378">Hydrolase</keyword>
<dbReference type="SUPFAM" id="SSF49785">
    <property type="entry name" value="Galactose-binding domain-like"/>
    <property type="match status" value="1"/>
</dbReference>
<dbReference type="GO" id="GO:0004567">
    <property type="term" value="F:beta-mannosidase activity"/>
    <property type="evidence" value="ECO:0007669"/>
    <property type="project" value="UniProtKB-EC"/>
</dbReference>
<evidence type="ECO:0000256" key="3">
    <source>
        <dbReference type="ARBA" id="ARBA00012754"/>
    </source>
</evidence>
<feature type="domain" description="Mannosidase Ig/CBM-like" evidence="8">
    <location>
        <begin position="709"/>
        <end position="810"/>
    </location>
</feature>
<evidence type="ECO:0000256" key="4">
    <source>
        <dbReference type="ARBA" id="ARBA00022801"/>
    </source>
</evidence>
<dbReference type="InterPro" id="IPR017853">
    <property type="entry name" value="GH"/>
</dbReference>
<evidence type="ECO:0000313" key="11">
    <source>
        <dbReference type="Proteomes" id="UP001215598"/>
    </source>
</evidence>
<evidence type="ECO:0000256" key="1">
    <source>
        <dbReference type="ARBA" id="ARBA00000829"/>
    </source>
</evidence>
<dbReference type="PANTHER" id="PTHR43730:SF1">
    <property type="entry name" value="BETA-MANNOSIDASE"/>
    <property type="match status" value="1"/>
</dbReference>
<comment type="caution">
    <text evidence="10">The sequence shown here is derived from an EMBL/GenBank/DDBJ whole genome shotgun (WGS) entry which is preliminary data.</text>
</comment>
<evidence type="ECO:0000313" key="10">
    <source>
        <dbReference type="EMBL" id="KAJ7733313.1"/>
    </source>
</evidence>
<evidence type="ECO:0000256" key="2">
    <source>
        <dbReference type="ARBA" id="ARBA00004740"/>
    </source>
</evidence>
<dbReference type="EMBL" id="JARKIB010000139">
    <property type="protein sequence ID" value="KAJ7733313.1"/>
    <property type="molecule type" value="Genomic_DNA"/>
</dbReference>
<dbReference type="InterPro" id="IPR036156">
    <property type="entry name" value="Beta-gal/glucu_dom_sf"/>
</dbReference>
<dbReference type="EC" id="3.2.1.25" evidence="3"/>
<dbReference type="AlphaFoldDB" id="A0AAD7I3L1"/>
<comment type="catalytic activity">
    <reaction evidence="1">
        <text>Hydrolysis of terminal, non-reducing beta-D-mannose residues in beta-D-mannosides.</text>
        <dbReference type="EC" id="3.2.1.25"/>
    </reaction>
</comment>
<keyword evidence="6" id="KW-0326">Glycosidase</keyword>
<feature type="domain" description="Beta-mannosidase-like galactose-binding" evidence="9">
    <location>
        <begin position="24"/>
        <end position="192"/>
    </location>
</feature>
<organism evidence="10 11">
    <name type="scientific">Mycena metata</name>
    <dbReference type="NCBI Taxonomy" id="1033252"/>
    <lineage>
        <taxon>Eukaryota</taxon>
        <taxon>Fungi</taxon>
        <taxon>Dikarya</taxon>
        <taxon>Basidiomycota</taxon>
        <taxon>Agaricomycotina</taxon>
        <taxon>Agaricomycetes</taxon>
        <taxon>Agaricomycetidae</taxon>
        <taxon>Agaricales</taxon>
        <taxon>Marasmiineae</taxon>
        <taxon>Mycenaceae</taxon>
        <taxon>Mycena</taxon>
    </lineage>
</organism>